<dbReference type="NCBIfam" id="TIGR00254">
    <property type="entry name" value="GGDEF"/>
    <property type="match status" value="1"/>
</dbReference>
<dbReference type="Gene3D" id="3.20.20.450">
    <property type="entry name" value="EAL domain"/>
    <property type="match status" value="1"/>
</dbReference>
<dbReference type="Gene3D" id="3.30.450.20">
    <property type="entry name" value="PAS domain"/>
    <property type="match status" value="2"/>
</dbReference>
<comment type="caution">
    <text evidence="11">The sequence shown here is derived from an EMBL/GenBank/DDBJ whole genome shotgun (WGS) entry which is preliminary data.</text>
</comment>
<dbReference type="PROSITE" id="PS50887">
    <property type="entry name" value="GGDEF"/>
    <property type="match status" value="1"/>
</dbReference>
<evidence type="ECO:0000313" key="12">
    <source>
        <dbReference type="Proteomes" id="UP001500795"/>
    </source>
</evidence>
<feature type="transmembrane region" description="Helical" evidence="6">
    <location>
        <begin position="35"/>
        <end position="54"/>
    </location>
</feature>
<evidence type="ECO:0000256" key="6">
    <source>
        <dbReference type="SAM" id="Phobius"/>
    </source>
</evidence>
<evidence type="ECO:0000256" key="4">
    <source>
        <dbReference type="ARBA" id="ARBA00022989"/>
    </source>
</evidence>
<feature type="domain" description="GGDEF" evidence="10">
    <location>
        <begin position="473"/>
        <end position="611"/>
    </location>
</feature>
<keyword evidence="5 6" id="KW-0472">Membrane</keyword>
<dbReference type="InterPro" id="IPR001633">
    <property type="entry name" value="EAL_dom"/>
</dbReference>
<dbReference type="InterPro" id="IPR000160">
    <property type="entry name" value="GGDEF_dom"/>
</dbReference>
<dbReference type="SMART" id="SM00267">
    <property type="entry name" value="GGDEF"/>
    <property type="match status" value="1"/>
</dbReference>
<comment type="subcellular location">
    <subcellularLocation>
        <location evidence="1">Cell membrane</location>
        <topology evidence="1">Multi-pass membrane protein</topology>
    </subcellularLocation>
</comment>
<evidence type="ECO:0000259" key="8">
    <source>
        <dbReference type="PROSITE" id="PS50113"/>
    </source>
</evidence>
<dbReference type="Pfam" id="PF00563">
    <property type="entry name" value="EAL"/>
    <property type="match status" value="1"/>
</dbReference>
<evidence type="ECO:0000256" key="3">
    <source>
        <dbReference type="ARBA" id="ARBA00022692"/>
    </source>
</evidence>
<dbReference type="Proteomes" id="UP001500795">
    <property type="component" value="Unassembled WGS sequence"/>
</dbReference>
<feature type="domain" description="EAL" evidence="9">
    <location>
        <begin position="620"/>
        <end position="874"/>
    </location>
</feature>
<dbReference type="InterPro" id="IPR001610">
    <property type="entry name" value="PAC"/>
</dbReference>
<dbReference type="RefSeq" id="WP_344955556.1">
    <property type="nucleotide sequence ID" value="NZ_BAABCX010000001.1"/>
</dbReference>
<sequence length="885" mass="98258">MIVSFIEQAVLLLALCWLLTYNVRLWGGRPWARRLASGLLYGAMTGVCMWNSYAVAPGVLLDARDVVLAMAGLFGGPVAGVLAGLVAVAYRWWLGGVGAPSGILLMAWATGLGIGLRCIIGHGWLKLNIRSLLLLSLLLFAGERLSYLLLPTEIWLQAQSVFMPMMSMLVPLTVLLGLVLQDAQNRSQTEQTLYTSEARLRAITGAIPDQLLVIDEEGYYLEVASAPPASRPDAPVRHRGQRLQDLLSPAEAERVIVFIRDTLARNSSHSIVYRLDSSEGCKVYEGHAQALHGLPKGQAAVVMIVRDITERVKAETELRVAAAAFESSQGMLITDANNRILRVNRQFTDITGYTPAEVMGSTPNMLSSGRHTPEFYRHMWYCIQDTGNWQGEIYNKRKSGEVYPQWLSISSVNNKLGQVSHYVAAISDISQRKADEQQINRLAFYDVLTGLANRRLLEERLKQAYVLSSRHRRPGALIFIDLDNFKDINDLWGHSAGDQILLQVAQRLNKAIRETDTVARLGGDEFAVLLTDWPHQPGEALDQLKQMAERLLDALLQPYSFEQHSLHRSASLGLVLFDNDQQPLDELLHQAELAMYQAKAEGKRRLCFFDTEMQASVTRRLQLEKDIIRGLERGEFVIYLQAQLGEHQGLIGAEALVRWQHPERGVLAPGAFIEAAESAGLMGRIDSGVLRLACEQLAAWSRQPELAGLTLSVNLSAAELYRAGFVEEVQDVLAQTGANPARLKLELTESMLLSDMPIAIARMRALKDRGVRFAVDDFGTGYSSLLYLQQLPLDQLKIDQSFVRALPDDNNSLEIVRTIIALARSLRMEVIAEGVETQAQRQTLLASGCHLYQGYLFARPEPAQVLERMLSPAHGQPASVFALEK</sequence>
<dbReference type="SUPFAM" id="SSF55785">
    <property type="entry name" value="PYP-like sensor domain (PAS domain)"/>
    <property type="match status" value="2"/>
</dbReference>
<dbReference type="InterPro" id="IPR011620">
    <property type="entry name" value="Sig_transdc_His_kinase_LytS_TM"/>
</dbReference>
<dbReference type="PANTHER" id="PTHR44757:SF2">
    <property type="entry name" value="BIOFILM ARCHITECTURE MAINTENANCE PROTEIN MBAA"/>
    <property type="match status" value="1"/>
</dbReference>
<dbReference type="InterPro" id="IPR013656">
    <property type="entry name" value="PAS_4"/>
</dbReference>
<evidence type="ECO:0000259" key="7">
    <source>
        <dbReference type="PROSITE" id="PS50112"/>
    </source>
</evidence>
<dbReference type="PANTHER" id="PTHR44757">
    <property type="entry name" value="DIGUANYLATE CYCLASE DGCP"/>
    <property type="match status" value="1"/>
</dbReference>
<protein>
    <recommendedName>
        <fullName evidence="13">GGDEF domain-containing protein</fullName>
    </recommendedName>
</protein>
<dbReference type="EMBL" id="BAABCX010000001">
    <property type="protein sequence ID" value="GAA3533378.1"/>
    <property type="molecule type" value="Genomic_DNA"/>
</dbReference>
<dbReference type="Pfam" id="PF07694">
    <property type="entry name" value="5TM-5TMR_LYT"/>
    <property type="match status" value="1"/>
</dbReference>
<keyword evidence="3 6" id="KW-0812">Transmembrane</keyword>
<reference evidence="12" key="1">
    <citation type="journal article" date="2019" name="Int. J. Syst. Evol. Microbiol.">
        <title>The Global Catalogue of Microorganisms (GCM) 10K type strain sequencing project: providing services to taxonomists for standard genome sequencing and annotation.</title>
        <authorList>
            <consortium name="The Broad Institute Genomics Platform"/>
            <consortium name="The Broad Institute Genome Sequencing Center for Infectious Disease"/>
            <person name="Wu L."/>
            <person name="Ma J."/>
        </authorList>
    </citation>
    <scope>NUCLEOTIDE SEQUENCE [LARGE SCALE GENOMIC DNA]</scope>
    <source>
        <strain evidence="12">JCM 17110</strain>
    </source>
</reference>
<dbReference type="SUPFAM" id="SSF55073">
    <property type="entry name" value="Nucleotide cyclase"/>
    <property type="match status" value="1"/>
</dbReference>
<dbReference type="InterPro" id="IPR029787">
    <property type="entry name" value="Nucleotide_cyclase"/>
</dbReference>
<feature type="transmembrane region" description="Helical" evidence="6">
    <location>
        <begin position="99"/>
        <end position="120"/>
    </location>
</feature>
<keyword evidence="4 6" id="KW-1133">Transmembrane helix</keyword>
<dbReference type="SMART" id="SM00086">
    <property type="entry name" value="PAC"/>
    <property type="match status" value="1"/>
</dbReference>
<proteinExistence type="predicted"/>
<dbReference type="PROSITE" id="PS50113">
    <property type="entry name" value="PAC"/>
    <property type="match status" value="1"/>
</dbReference>
<feature type="transmembrane region" description="Helical" evidence="6">
    <location>
        <begin position="66"/>
        <end position="93"/>
    </location>
</feature>
<dbReference type="SMART" id="SM00052">
    <property type="entry name" value="EAL"/>
    <property type="match status" value="1"/>
</dbReference>
<dbReference type="InterPro" id="IPR052155">
    <property type="entry name" value="Biofilm_reg_signaling"/>
</dbReference>
<dbReference type="PROSITE" id="PS50112">
    <property type="entry name" value="PAS"/>
    <property type="match status" value="1"/>
</dbReference>
<accession>A0ABP6VG38</accession>
<evidence type="ECO:0000256" key="2">
    <source>
        <dbReference type="ARBA" id="ARBA00022475"/>
    </source>
</evidence>
<dbReference type="InterPro" id="IPR035965">
    <property type="entry name" value="PAS-like_dom_sf"/>
</dbReference>
<dbReference type="Gene3D" id="3.30.70.270">
    <property type="match status" value="1"/>
</dbReference>
<name>A0ABP6VG38_9GAMM</name>
<dbReference type="Pfam" id="PF08448">
    <property type="entry name" value="PAS_4"/>
    <property type="match status" value="1"/>
</dbReference>
<dbReference type="Pfam" id="PF13426">
    <property type="entry name" value="PAS_9"/>
    <property type="match status" value="1"/>
</dbReference>
<keyword evidence="12" id="KW-1185">Reference proteome</keyword>
<dbReference type="SMART" id="SM00091">
    <property type="entry name" value="PAS"/>
    <property type="match status" value="1"/>
</dbReference>
<dbReference type="InterPro" id="IPR043128">
    <property type="entry name" value="Rev_trsase/Diguanyl_cyclase"/>
</dbReference>
<evidence type="ECO:0000313" key="11">
    <source>
        <dbReference type="EMBL" id="GAA3533378.1"/>
    </source>
</evidence>
<dbReference type="InterPro" id="IPR035919">
    <property type="entry name" value="EAL_sf"/>
</dbReference>
<gene>
    <name evidence="11" type="ORF">GCM10022394_11020</name>
</gene>
<dbReference type="PROSITE" id="PS50883">
    <property type="entry name" value="EAL"/>
    <property type="match status" value="1"/>
</dbReference>
<dbReference type="Pfam" id="PF00990">
    <property type="entry name" value="GGDEF"/>
    <property type="match status" value="1"/>
</dbReference>
<feature type="domain" description="PAS" evidence="7">
    <location>
        <begin position="314"/>
        <end position="360"/>
    </location>
</feature>
<dbReference type="CDD" id="cd01949">
    <property type="entry name" value="GGDEF"/>
    <property type="match status" value="1"/>
</dbReference>
<dbReference type="NCBIfam" id="TIGR00229">
    <property type="entry name" value="sensory_box"/>
    <property type="match status" value="2"/>
</dbReference>
<keyword evidence="2" id="KW-1003">Cell membrane</keyword>
<dbReference type="InterPro" id="IPR000014">
    <property type="entry name" value="PAS"/>
</dbReference>
<evidence type="ECO:0008006" key="13">
    <source>
        <dbReference type="Google" id="ProtNLM"/>
    </source>
</evidence>
<dbReference type="SUPFAM" id="SSF141868">
    <property type="entry name" value="EAL domain-like"/>
    <property type="match status" value="1"/>
</dbReference>
<evidence type="ECO:0000256" key="1">
    <source>
        <dbReference type="ARBA" id="ARBA00004651"/>
    </source>
</evidence>
<evidence type="ECO:0000256" key="5">
    <source>
        <dbReference type="ARBA" id="ARBA00023136"/>
    </source>
</evidence>
<organism evidence="11 12">
    <name type="scientific">Zobellella aerophila</name>
    <dbReference type="NCBI Taxonomy" id="870480"/>
    <lineage>
        <taxon>Bacteria</taxon>
        <taxon>Pseudomonadati</taxon>
        <taxon>Pseudomonadota</taxon>
        <taxon>Gammaproteobacteria</taxon>
        <taxon>Aeromonadales</taxon>
        <taxon>Aeromonadaceae</taxon>
        <taxon>Zobellella</taxon>
    </lineage>
</organism>
<dbReference type="CDD" id="cd01948">
    <property type="entry name" value="EAL"/>
    <property type="match status" value="1"/>
</dbReference>
<dbReference type="CDD" id="cd00130">
    <property type="entry name" value="PAS"/>
    <property type="match status" value="2"/>
</dbReference>
<dbReference type="InterPro" id="IPR000700">
    <property type="entry name" value="PAS-assoc_C"/>
</dbReference>
<evidence type="ECO:0000259" key="9">
    <source>
        <dbReference type="PROSITE" id="PS50883"/>
    </source>
</evidence>
<evidence type="ECO:0000259" key="10">
    <source>
        <dbReference type="PROSITE" id="PS50887"/>
    </source>
</evidence>
<feature type="domain" description="PAC" evidence="8">
    <location>
        <begin position="389"/>
        <end position="441"/>
    </location>
</feature>